<dbReference type="Proteomes" id="UP000305401">
    <property type="component" value="Unassembled WGS sequence"/>
</dbReference>
<dbReference type="EMBL" id="SSTG01000129">
    <property type="protein sequence ID" value="THG45490.1"/>
    <property type="molecule type" value="Genomic_DNA"/>
</dbReference>
<gene>
    <name evidence="1" type="ORF">E5990_08875</name>
</gene>
<organism evidence="1 2">
    <name type="scientific">Muribaculum caecicola</name>
    <dbReference type="NCBI Taxonomy" id="3038144"/>
    <lineage>
        <taxon>Bacteria</taxon>
        <taxon>Pseudomonadati</taxon>
        <taxon>Bacteroidota</taxon>
        <taxon>Bacteroidia</taxon>
        <taxon>Bacteroidales</taxon>
        <taxon>Muribaculaceae</taxon>
        <taxon>Muribaculum</taxon>
    </lineage>
</organism>
<proteinExistence type="predicted"/>
<comment type="caution">
    <text evidence="1">The sequence shown here is derived from an EMBL/GenBank/DDBJ whole genome shotgun (WGS) entry which is preliminary data.</text>
</comment>
<sequence>MKLCNHIVRVIISFSCAVCFIACSTTKHVPQGEYLLDKVAIVVKPDSISGNSVNISSAELHNYLRQHPNHKVLGFLKLQLATYNLSGRDSLKRVNRFLRKLGKPPVIYDSVLSRTSADQLRQTMINRGYMDARVDIVAGLNEKKRKADIKYIITPGQPHYIATVDYSIPDTAIARIIAGNMRRLPIKPGGLLDRRILEQERAQITTLLRNQGYYSFTKENITFSADTAEGAKDVNLTLLIKNKPLREADSLRFHKFRIANVIFVTDYNPGKDFGKRHFSAQDTVSYRGIRILYGDDHYLRPSILYDACSIRPGGLFCQRDIDLTYESLGRLSILRYVNIEMRPVDGDPGNLDAYIMLTRGKKQVVSLELEGTNSEGDLGFGTSLTYQHKNLFHGSELLNAKFRASYESLSGNFNGFINNRYVEYGTELGIVFPNFKAPFLSSRFKRKVKANTEFSMSFDYQERPEYTRIIAGAAWRYKWNNIGNTLRHRFDLIDINYVRLPQSTLNFIDEIAPSNPLLRYSYEDHFIMLIGYNYYRTNKRIANPKSKMFQQNVFTIRASVETSGNTLYAISSLSDAKRKGGAYKVFGIQYAQYAKADADYTYTHNFTPRTSMAAHIGMGIGVPYGNSSVIPFEKRFYAGGANGVRGWGVRTLGPGSYNSKNSVSDFINQCGDIRLFMSLEFRQKLFWVLEGAFFVDGGNIWTIRNYENQPGGVFKFNKFYKEIAAAYGIGLRADFSFFLLRLDMGVKAYNPAQEQEPWPLIHPRWNRDTTFHFSIGYPF</sequence>
<evidence type="ECO:0000313" key="2">
    <source>
        <dbReference type="Proteomes" id="UP000305401"/>
    </source>
</evidence>
<name>A0AC61S497_9BACT</name>
<reference evidence="1" key="1">
    <citation type="submission" date="2019-04" db="EMBL/GenBank/DDBJ databases">
        <title>Microbes associate with the intestines of laboratory mice.</title>
        <authorList>
            <person name="Navarre W."/>
            <person name="Wong E."/>
            <person name="Huang K.C."/>
            <person name="Tropini C."/>
            <person name="Ng K."/>
            <person name="Yu B."/>
        </authorList>
    </citation>
    <scope>NUCLEOTIDE SEQUENCE</scope>
    <source>
        <strain evidence="1">NM86_A22</strain>
    </source>
</reference>
<accession>A0AC61S497</accession>
<protein>
    <submittedName>
        <fullName evidence="1">Outer membrane protein assembly factor</fullName>
    </submittedName>
</protein>
<keyword evidence="2" id="KW-1185">Reference proteome</keyword>
<evidence type="ECO:0000313" key="1">
    <source>
        <dbReference type="EMBL" id="THG45490.1"/>
    </source>
</evidence>